<dbReference type="GO" id="GO:0006260">
    <property type="term" value="P:DNA replication"/>
    <property type="evidence" value="ECO:0007669"/>
    <property type="project" value="UniProtKB-KW"/>
</dbReference>
<dbReference type="SMART" id="SM00292">
    <property type="entry name" value="BRCT"/>
    <property type="match status" value="1"/>
</dbReference>
<comment type="function">
    <text evidence="1 15">DNA ligase that catalyzes the formation of phosphodiester linkages between 5'-phosphoryl and 3'-hydroxyl groups in double-stranded DNA using NAD as a coenzyme and as the energy source for the reaction. It is essential for DNA replication and repair of damaged DNA.</text>
</comment>
<evidence type="ECO:0000313" key="18">
    <source>
        <dbReference type="EMBL" id="QKJ67904.1"/>
    </source>
</evidence>
<dbReference type="Proteomes" id="UP000504844">
    <property type="component" value="Chromosome"/>
</dbReference>
<feature type="binding site" evidence="15">
    <location>
        <position position="118"/>
    </location>
    <ligand>
        <name>NAD(+)</name>
        <dbReference type="ChEBI" id="CHEBI:57540"/>
    </ligand>
</feature>
<dbReference type="FunFam" id="2.40.50.140:FF:000012">
    <property type="entry name" value="DNA ligase"/>
    <property type="match status" value="1"/>
</dbReference>
<dbReference type="Gene3D" id="2.40.50.140">
    <property type="entry name" value="Nucleic acid-binding proteins"/>
    <property type="match status" value="1"/>
</dbReference>
<dbReference type="Gene3D" id="6.20.10.30">
    <property type="match status" value="1"/>
</dbReference>
<dbReference type="Pfam" id="PF00533">
    <property type="entry name" value="BRCT"/>
    <property type="match status" value="1"/>
</dbReference>
<dbReference type="HAMAP" id="MF_01588">
    <property type="entry name" value="DNA_ligase_A"/>
    <property type="match status" value="1"/>
</dbReference>
<dbReference type="InterPro" id="IPR004150">
    <property type="entry name" value="NAD_DNA_ligase_OB"/>
</dbReference>
<dbReference type="NCBIfam" id="NF005932">
    <property type="entry name" value="PRK07956.1"/>
    <property type="match status" value="1"/>
</dbReference>
<evidence type="ECO:0000256" key="1">
    <source>
        <dbReference type="ARBA" id="ARBA00004067"/>
    </source>
</evidence>
<feature type="binding site" evidence="15">
    <location>
        <begin position="81"/>
        <end position="82"/>
    </location>
    <ligand>
        <name>NAD(+)</name>
        <dbReference type="ChEBI" id="CHEBI:57540"/>
    </ligand>
</feature>
<feature type="active site" description="N6-AMP-lysine intermediate" evidence="15">
    <location>
        <position position="120"/>
    </location>
</feature>
<dbReference type="Gene3D" id="3.30.470.30">
    <property type="entry name" value="DNA ligase/mRNA capping enzyme"/>
    <property type="match status" value="1"/>
</dbReference>
<evidence type="ECO:0000256" key="5">
    <source>
        <dbReference type="ARBA" id="ARBA00022705"/>
    </source>
</evidence>
<dbReference type="RefSeq" id="WP_173534405.1">
    <property type="nucleotide sequence ID" value="NZ_CP054143.1"/>
</dbReference>
<keyword evidence="11 15" id="KW-0234">DNA repair</keyword>
<feature type="binding site" evidence="15">
    <location>
        <position position="327"/>
    </location>
    <ligand>
        <name>NAD(+)</name>
        <dbReference type="ChEBI" id="CHEBI:57540"/>
    </ligand>
</feature>
<dbReference type="InterPro" id="IPR004149">
    <property type="entry name" value="Znf_DNAligase_C4"/>
</dbReference>
<dbReference type="PANTHER" id="PTHR23389:SF9">
    <property type="entry name" value="DNA LIGASE"/>
    <property type="match status" value="1"/>
</dbReference>
<dbReference type="SMART" id="SM00532">
    <property type="entry name" value="LIGANc"/>
    <property type="match status" value="1"/>
</dbReference>
<keyword evidence="7 15" id="KW-0227">DNA damage</keyword>
<dbReference type="NCBIfam" id="TIGR00575">
    <property type="entry name" value="dnlj"/>
    <property type="match status" value="1"/>
</dbReference>
<keyword evidence="5 15" id="KW-0235">DNA replication</keyword>
<keyword evidence="9 15" id="KW-0460">Magnesium</keyword>
<dbReference type="Pfam" id="PF03119">
    <property type="entry name" value="DNA_ligase_ZBD"/>
    <property type="match status" value="1"/>
</dbReference>
<sequence>MLETAQRAQQLREELNRYGYEYYVLDQPTVPDAEYDRLFQALQALEVAHPELKTADSPTQRVGGAVLPQFLPVTHVVPMLSIRTETDVTAQGALAFDASVRKELDLNASEPAIEYAAELKFDGLAISLRYEDGVLVQAATRGDGATGEDVTQNIRTIQQIPLRLRASQGTQSLPHWPKVLEVRGEVYMRRDDFEKLNARQSELGEKTFVNPRNTAAGAVRQLDPKIAAERPLSFYGYGLGAIEGWDLQPNTHSGVLDALAEFGFPVCDIREVVHGGQGLVAFHQRVAQLRDTLPFDIDGVVYKVNSLELQRQLGFRTREPRWAVAHKYPAQEALTVVEAIDVQVGRTGALTPVARLAPVFVGGVTVTNATLHNQDEIDRKDVRLGDTVVVRRAGDVIPEVVSVVIERRPMVEVSGADLFDTQLAAKYPAYRLPEQCPVCGSHAVREAGEAVTRCTGGLICAAQRKEAVRHFASRRMMDIDGLGERYIDNLVDLGYVTSLADLYRLTLDDFLAMKRRADERDGVTPESVKAGQVTSKWAENLLAGIAASKRPPLARFIFALGIRHVGESTAKTLADWLGSLARIRHAPAPLLRVLPDIGSTVAAALAEFLAEPHNQQVIDDFLALGVEPQGEHAPHPALREKLTPAAMLAALEIPKLTAARCNALARSLTDLADLHGFSLGRLQDAGLPLDVAQSLMAWLATPAAQVLAQLDALRTELLAALPEADAVAQGVLMGKTVVLTGTLPTLSRDEAKAMVEAAGGKVSGSVSKKTDFVVAGEAAGSKLQKAEELGVTVLSEEDLIQLLG</sequence>
<dbReference type="InterPro" id="IPR036420">
    <property type="entry name" value="BRCT_dom_sf"/>
</dbReference>
<evidence type="ECO:0000256" key="3">
    <source>
        <dbReference type="ARBA" id="ARBA00013308"/>
    </source>
</evidence>
<keyword evidence="8 15" id="KW-0862">Zinc</keyword>
<protein>
    <recommendedName>
        <fullName evidence="3 15">DNA ligase</fullName>
        <ecNumber evidence="2 15">6.5.1.2</ecNumber>
    </recommendedName>
    <alternativeName>
        <fullName evidence="15">Polydeoxyribonucleotide synthase [NAD(+)]</fullName>
    </alternativeName>
</protein>
<evidence type="ECO:0000256" key="10">
    <source>
        <dbReference type="ARBA" id="ARBA00023027"/>
    </source>
</evidence>
<dbReference type="FunFam" id="3.40.50.10190:FF:000054">
    <property type="entry name" value="DNA ligase"/>
    <property type="match status" value="1"/>
</dbReference>
<dbReference type="GO" id="GO:0046872">
    <property type="term" value="F:metal ion binding"/>
    <property type="evidence" value="ECO:0007669"/>
    <property type="project" value="UniProtKB-KW"/>
</dbReference>
<keyword evidence="10 15" id="KW-0520">NAD</keyword>
<feature type="binding site" evidence="15">
    <location>
        <position position="185"/>
    </location>
    <ligand>
        <name>NAD(+)</name>
        <dbReference type="ChEBI" id="CHEBI:57540"/>
    </ligand>
</feature>
<feature type="binding site" evidence="15">
    <location>
        <position position="303"/>
    </location>
    <ligand>
        <name>NAD(+)</name>
        <dbReference type="ChEBI" id="CHEBI:57540"/>
    </ligand>
</feature>
<evidence type="ECO:0000256" key="15">
    <source>
        <dbReference type="HAMAP-Rule" id="MF_01588"/>
    </source>
</evidence>
<dbReference type="GO" id="GO:0005829">
    <property type="term" value="C:cytosol"/>
    <property type="evidence" value="ECO:0007669"/>
    <property type="project" value="TreeGrafter"/>
</dbReference>
<evidence type="ECO:0000256" key="7">
    <source>
        <dbReference type="ARBA" id="ARBA00022763"/>
    </source>
</evidence>
<evidence type="ECO:0000256" key="4">
    <source>
        <dbReference type="ARBA" id="ARBA00022598"/>
    </source>
</evidence>
<evidence type="ECO:0000259" key="17">
    <source>
        <dbReference type="PROSITE" id="PS50172"/>
    </source>
</evidence>
<dbReference type="GO" id="GO:0006281">
    <property type="term" value="P:DNA repair"/>
    <property type="evidence" value="ECO:0007669"/>
    <property type="project" value="UniProtKB-KW"/>
</dbReference>
<dbReference type="Gene3D" id="1.10.150.20">
    <property type="entry name" value="5' to 3' exonuclease, C-terminal subdomain"/>
    <property type="match status" value="2"/>
</dbReference>
<proteinExistence type="inferred from homology"/>
<gene>
    <name evidence="15 18" type="primary">ligA</name>
    <name evidence="18" type="ORF">HQN60_14895</name>
</gene>
<dbReference type="KEGG" id="dee:HQN60_14895"/>
<comment type="catalytic activity">
    <reaction evidence="13 15 16">
        <text>NAD(+) + (deoxyribonucleotide)n-3'-hydroxyl + 5'-phospho-(deoxyribonucleotide)m = (deoxyribonucleotide)n+m + AMP + beta-nicotinamide D-nucleotide.</text>
        <dbReference type="EC" id="6.5.1.2"/>
    </reaction>
</comment>
<dbReference type="PANTHER" id="PTHR23389">
    <property type="entry name" value="CHROMOSOME TRANSMISSION FIDELITY FACTOR 18"/>
    <property type="match status" value="1"/>
</dbReference>
<dbReference type="Pfam" id="PF12826">
    <property type="entry name" value="HHH_2"/>
    <property type="match status" value="1"/>
</dbReference>
<comment type="similarity">
    <text evidence="14 15">Belongs to the NAD-dependent DNA ligase family. LigA subfamily.</text>
</comment>
<evidence type="ECO:0000256" key="8">
    <source>
        <dbReference type="ARBA" id="ARBA00022833"/>
    </source>
</evidence>
<name>A0A6M8SUT5_9NEIS</name>
<dbReference type="CDD" id="cd00114">
    <property type="entry name" value="LIGANc"/>
    <property type="match status" value="1"/>
</dbReference>
<evidence type="ECO:0000256" key="13">
    <source>
        <dbReference type="ARBA" id="ARBA00034005"/>
    </source>
</evidence>
<keyword evidence="19" id="KW-1185">Reference proteome</keyword>
<dbReference type="GO" id="GO:0003911">
    <property type="term" value="F:DNA ligase (NAD+) activity"/>
    <property type="evidence" value="ECO:0007669"/>
    <property type="project" value="UniProtKB-UniRule"/>
</dbReference>
<dbReference type="InterPro" id="IPR033136">
    <property type="entry name" value="DNA_ligase_CS"/>
</dbReference>
<dbReference type="PROSITE" id="PS50172">
    <property type="entry name" value="BRCT"/>
    <property type="match status" value="1"/>
</dbReference>
<dbReference type="InterPro" id="IPR010994">
    <property type="entry name" value="RuvA_2-like"/>
</dbReference>
<organism evidence="18 19">
    <name type="scientific">Deefgea piscis</name>
    <dbReference type="NCBI Taxonomy" id="2739061"/>
    <lineage>
        <taxon>Bacteria</taxon>
        <taxon>Pseudomonadati</taxon>
        <taxon>Pseudomonadota</taxon>
        <taxon>Betaproteobacteria</taxon>
        <taxon>Neisseriales</taxon>
        <taxon>Chitinibacteraceae</taxon>
        <taxon>Deefgea</taxon>
    </lineage>
</organism>
<keyword evidence="4 15" id="KW-0436">Ligase</keyword>
<dbReference type="Pfam" id="PF01653">
    <property type="entry name" value="DNA_ligase_aden"/>
    <property type="match status" value="1"/>
</dbReference>
<evidence type="ECO:0000256" key="14">
    <source>
        <dbReference type="ARBA" id="ARBA00060881"/>
    </source>
</evidence>
<feature type="binding site" evidence="15">
    <location>
        <position position="141"/>
    </location>
    <ligand>
        <name>NAD(+)</name>
        <dbReference type="ChEBI" id="CHEBI:57540"/>
    </ligand>
</feature>
<dbReference type="InterPro" id="IPR018239">
    <property type="entry name" value="DNA_ligase_AS"/>
</dbReference>
<dbReference type="PROSITE" id="PS01055">
    <property type="entry name" value="DNA_LIGASE_N1"/>
    <property type="match status" value="1"/>
</dbReference>
<dbReference type="EC" id="6.5.1.2" evidence="2 15"/>
<dbReference type="SUPFAM" id="SSF50249">
    <property type="entry name" value="Nucleic acid-binding proteins"/>
    <property type="match status" value="1"/>
</dbReference>
<dbReference type="Pfam" id="PF03120">
    <property type="entry name" value="OB_DNA_ligase"/>
    <property type="match status" value="1"/>
</dbReference>
<dbReference type="PIRSF" id="PIRSF001604">
    <property type="entry name" value="LigA"/>
    <property type="match status" value="1"/>
</dbReference>
<dbReference type="InterPro" id="IPR013840">
    <property type="entry name" value="DNAligase_N"/>
</dbReference>
<dbReference type="EMBL" id="CP054143">
    <property type="protein sequence ID" value="QKJ67904.1"/>
    <property type="molecule type" value="Genomic_DNA"/>
</dbReference>
<dbReference type="SUPFAM" id="SSF52113">
    <property type="entry name" value="BRCT domain"/>
    <property type="match status" value="1"/>
</dbReference>
<evidence type="ECO:0000313" key="19">
    <source>
        <dbReference type="Proteomes" id="UP000504844"/>
    </source>
</evidence>
<dbReference type="FunFam" id="1.10.287.610:FF:000002">
    <property type="entry name" value="DNA ligase"/>
    <property type="match status" value="1"/>
</dbReference>
<dbReference type="Gene3D" id="1.10.287.610">
    <property type="entry name" value="Helix hairpin bin"/>
    <property type="match status" value="1"/>
</dbReference>
<dbReference type="AlphaFoldDB" id="A0A6M8SUT5"/>
<keyword evidence="12 15" id="KW-0464">Manganese</keyword>
<keyword evidence="6 15" id="KW-0479">Metal-binding</keyword>
<evidence type="ECO:0000256" key="16">
    <source>
        <dbReference type="RuleBase" id="RU000618"/>
    </source>
</evidence>
<feature type="binding site" evidence="15">
    <location>
        <begin position="32"/>
        <end position="36"/>
    </location>
    <ligand>
        <name>NAD(+)</name>
        <dbReference type="ChEBI" id="CHEBI:57540"/>
    </ligand>
</feature>
<evidence type="ECO:0000256" key="9">
    <source>
        <dbReference type="ARBA" id="ARBA00022842"/>
    </source>
</evidence>
<evidence type="ECO:0000256" key="11">
    <source>
        <dbReference type="ARBA" id="ARBA00023204"/>
    </source>
</evidence>
<dbReference type="InterPro" id="IPR013839">
    <property type="entry name" value="DNAligase_adenylation"/>
</dbReference>
<dbReference type="FunFam" id="3.30.470.30:FF:000001">
    <property type="entry name" value="DNA ligase"/>
    <property type="match status" value="1"/>
</dbReference>
<dbReference type="SUPFAM" id="SSF47781">
    <property type="entry name" value="RuvA domain 2-like"/>
    <property type="match status" value="1"/>
</dbReference>
<evidence type="ECO:0000256" key="6">
    <source>
        <dbReference type="ARBA" id="ARBA00022723"/>
    </source>
</evidence>
<feature type="domain" description="BRCT" evidence="17">
    <location>
        <begin position="727"/>
        <end position="804"/>
    </location>
</feature>
<feature type="binding site" evidence="15">
    <location>
        <position position="436"/>
    </location>
    <ligand>
        <name>Zn(2+)</name>
        <dbReference type="ChEBI" id="CHEBI:29105"/>
    </ligand>
</feature>
<dbReference type="Gene3D" id="3.40.50.10190">
    <property type="entry name" value="BRCT domain"/>
    <property type="match status" value="1"/>
</dbReference>
<dbReference type="FunFam" id="1.10.150.20:FF:000006">
    <property type="entry name" value="DNA ligase"/>
    <property type="match status" value="1"/>
</dbReference>
<evidence type="ECO:0000256" key="2">
    <source>
        <dbReference type="ARBA" id="ARBA00012722"/>
    </source>
</evidence>
<accession>A0A6M8SUT5</accession>
<feature type="binding site" evidence="15">
    <location>
        <position position="439"/>
    </location>
    <ligand>
        <name>Zn(2+)</name>
        <dbReference type="ChEBI" id="CHEBI:29105"/>
    </ligand>
</feature>
<dbReference type="InterPro" id="IPR001357">
    <property type="entry name" value="BRCT_dom"/>
</dbReference>
<reference evidence="18 19" key="1">
    <citation type="submission" date="2020-05" db="EMBL/GenBank/DDBJ databases">
        <title>Complete genome sequence of Deefgea sp. D17.</title>
        <authorList>
            <person name="Bae J.-W."/>
            <person name="Han J.E."/>
        </authorList>
    </citation>
    <scope>NUCLEOTIDE SEQUENCE [LARGE SCALE GENOMIC DNA]</scope>
    <source>
        <strain evidence="18 19">D17</strain>
    </source>
</reference>
<dbReference type="PROSITE" id="PS01056">
    <property type="entry name" value="DNA_LIGASE_N2"/>
    <property type="match status" value="1"/>
</dbReference>
<comment type="caution">
    <text evidence="15">Lacks conserved residue(s) required for the propagation of feature annotation.</text>
</comment>
<dbReference type="InterPro" id="IPR001679">
    <property type="entry name" value="DNA_ligase"/>
</dbReference>
<dbReference type="InterPro" id="IPR012340">
    <property type="entry name" value="NA-bd_OB-fold"/>
</dbReference>
<dbReference type="SUPFAM" id="SSF56091">
    <property type="entry name" value="DNA ligase/mRNA capping enzyme, catalytic domain"/>
    <property type="match status" value="1"/>
</dbReference>
<dbReference type="CDD" id="cd17748">
    <property type="entry name" value="BRCT_DNA_ligase_like"/>
    <property type="match status" value="1"/>
</dbReference>
<feature type="binding site" evidence="15">
    <location>
        <position position="460"/>
    </location>
    <ligand>
        <name>Zn(2+)</name>
        <dbReference type="ChEBI" id="CHEBI:29105"/>
    </ligand>
</feature>
<dbReference type="InterPro" id="IPR041663">
    <property type="entry name" value="DisA/LigA_HHH"/>
</dbReference>
<evidence type="ECO:0000256" key="12">
    <source>
        <dbReference type="ARBA" id="ARBA00023211"/>
    </source>
</evidence>
<comment type="cofactor">
    <cofactor evidence="15">
        <name>Mg(2+)</name>
        <dbReference type="ChEBI" id="CHEBI:18420"/>
    </cofactor>
    <cofactor evidence="15">
        <name>Mn(2+)</name>
        <dbReference type="ChEBI" id="CHEBI:29035"/>
    </cofactor>
</comment>